<gene>
    <name evidence="2" type="ORF">AAAU51_12880</name>
</gene>
<comment type="caution">
    <text evidence="2">The sequence shown here is derived from an EMBL/GenBank/DDBJ whole genome shotgun (WGS) entry which is preliminary data.</text>
</comment>
<evidence type="ECO:0000313" key="2">
    <source>
        <dbReference type="EMBL" id="MEQ2712046.1"/>
    </source>
</evidence>
<evidence type="ECO:0000259" key="1">
    <source>
        <dbReference type="SMART" id="SM00047"/>
    </source>
</evidence>
<dbReference type="Gene3D" id="1.10.530.10">
    <property type="match status" value="1"/>
</dbReference>
<dbReference type="InterPro" id="IPR002901">
    <property type="entry name" value="MGlyc_endo_b_GlcNAc-like_dom"/>
</dbReference>
<accession>A0ABV1IXU4</accession>
<name>A0ABV1IXU4_9FIRM</name>
<organism evidence="2 3">
    <name type="scientific">Anaerostipes amylophilus</name>
    <dbReference type="NCBI Taxonomy" id="2981779"/>
    <lineage>
        <taxon>Bacteria</taxon>
        <taxon>Bacillati</taxon>
        <taxon>Bacillota</taxon>
        <taxon>Clostridia</taxon>
        <taxon>Lachnospirales</taxon>
        <taxon>Lachnospiraceae</taxon>
        <taxon>Anaerostipes</taxon>
    </lineage>
</organism>
<protein>
    <submittedName>
        <fullName evidence="2">Glucosaminidase domain-containing protein</fullName>
    </submittedName>
</protein>
<dbReference type="EMBL" id="JBBNIN010000030">
    <property type="protein sequence ID" value="MEQ2712046.1"/>
    <property type="molecule type" value="Genomic_DNA"/>
</dbReference>
<feature type="domain" description="Mannosyl-glycoprotein endo-beta-N-acetylglucosamidase-like" evidence="1">
    <location>
        <begin position="262"/>
        <end position="444"/>
    </location>
</feature>
<dbReference type="Proteomes" id="UP001482154">
    <property type="component" value="Unassembled WGS sequence"/>
</dbReference>
<dbReference type="Pfam" id="PF01832">
    <property type="entry name" value="Glucosaminidase"/>
    <property type="match status" value="1"/>
</dbReference>
<sequence>MVNYKKLLAAALTIGCTATTIPIHNANAATMKIGYNGKTRYYTGTQLTFDYKNKKLSSKYAGIQISNTNMVPYYYYLVKQGPKVKRSYSSKTGKIVLKYGKKTLTAYSGKRTYYLNGAKKTFSVAPTKVKYYSTGSTIILMPAKETVQGLGMTYRYTSSSHRVSMSYLTNSSSAATTAQSKPAATGSAAKTTTVYTNYAKTLSAYVTAEKKQHPAYGGKSISTSTYTTYINPAKDATHNYQFLRLNTYRPVNATAYNNLLNKKLKSGSVLKNKGNVLIAAAKKYNIDPVYLLCQTILETGYGQSVLSQGKSVTSVVSGKSVVKDRSTGKVTGFKTVNGKYITSKISKQKVYNLYGIKAYDSAPQLCGFSYAYYHKWTSVDKAIYGAAQYVSEQYIHNKTHNQNTLYKFRYHPNSSNLWHEYATDPAYAKQIGYIMYSQFRSVYASNATFTYDKPKFK</sequence>
<keyword evidence="3" id="KW-1185">Reference proteome</keyword>
<reference evidence="2 3" key="1">
    <citation type="submission" date="2024-04" db="EMBL/GenBank/DDBJ databases">
        <title>Human intestinal bacterial collection.</title>
        <authorList>
            <person name="Pauvert C."/>
            <person name="Hitch T.C.A."/>
            <person name="Clavel T."/>
        </authorList>
    </citation>
    <scope>NUCLEOTIDE SEQUENCE [LARGE SCALE GENOMIC DNA]</scope>
    <source>
        <strain evidence="2 3">CLA-AA-H249</strain>
    </source>
</reference>
<dbReference type="RefSeq" id="WP_349111336.1">
    <property type="nucleotide sequence ID" value="NZ_JBBNIN010000030.1"/>
</dbReference>
<evidence type="ECO:0000313" key="3">
    <source>
        <dbReference type="Proteomes" id="UP001482154"/>
    </source>
</evidence>
<proteinExistence type="predicted"/>
<dbReference type="SMART" id="SM00047">
    <property type="entry name" value="LYZ2"/>
    <property type="match status" value="1"/>
</dbReference>